<dbReference type="AlphaFoldDB" id="X1V0N0"/>
<sequence>MPIIDSSSEKSEIIEALNNLLLKYRELTENGVVFKLKKEKSPLELLGVLDFLKDKIQRWGNDGIFTYCADLFEDFNVITIGAENIEKAKELIISVFLSDLIKNEDEGGLDIIFKNVNTFNEFEEWLKNEISKGISNGYPPDPEKAKELKKHLETILKKI</sequence>
<comment type="caution">
    <text evidence="1">The sequence shown here is derived from an EMBL/GenBank/DDBJ whole genome shotgun (WGS) entry which is preliminary data.</text>
</comment>
<name>X1V0N0_9ZZZZ</name>
<reference evidence="1" key="1">
    <citation type="journal article" date="2014" name="Front. Microbiol.">
        <title>High frequency of phylogenetically diverse reductive dehalogenase-homologous genes in deep subseafloor sedimentary metagenomes.</title>
        <authorList>
            <person name="Kawai M."/>
            <person name="Futagami T."/>
            <person name="Toyoda A."/>
            <person name="Takaki Y."/>
            <person name="Nishi S."/>
            <person name="Hori S."/>
            <person name="Arai W."/>
            <person name="Tsubouchi T."/>
            <person name="Morono Y."/>
            <person name="Uchiyama I."/>
            <person name="Ito T."/>
            <person name="Fujiyama A."/>
            <person name="Inagaki F."/>
            <person name="Takami H."/>
        </authorList>
    </citation>
    <scope>NUCLEOTIDE SEQUENCE</scope>
    <source>
        <strain evidence="1">Expedition CK06-06</strain>
    </source>
</reference>
<protein>
    <submittedName>
        <fullName evidence="1">Uncharacterized protein</fullName>
    </submittedName>
</protein>
<proteinExistence type="predicted"/>
<evidence type="ECO:0000313" key="1">
    <source>
        <dbReference type="EMBL" id="GAJ05721.1"/>
    </source>
</evidence>
<gene>
    <name evidence="1" type="ORF">S12H4_46834</name>
</gene>
<organism evidence="1">
    <name type="scientific">marine sediment metagenome</name>
    <dbReference type="NCBI Taxonomy" id="412755"/>
    <lineage>
        <taxon>unclassified sequences</taxon>
        <taxon>metagenomes</taxon>
        <taxon>ecological metagenomes</taxon>
    </lineage>
</organism>
<dbReference type="EMBL" id="BARW01029097">
    <property type="protein sequence ID" value="GAJ05721.1"/>
    <property type="molecule type" value="Genomic_DNA"/>
</dbReference>
<accession>X1V0N0</accession>